<dbReference type="SMART" id="SM00216">
    <property type="entry name" value="VWD"/>
    <property type="match status" value="1"/>
</dbReference>
<name>A0A3Q3WZY4_MOLML</name>
<evidence type="ECO:0000256" key="2">
    <source>
        <dbReference type="ARBA" id="ARBA00022729"/>
    </source>
</evidence>
<comment type="subcellular location">
    <subcellularLocation>
        <location evidence="1">Membrane</location>
    </subcellularLocation>
</comment>
<keyword evidence="2" id="KW-0732">Signal</keyword>
<organism evidence="6 7">
    <name type="scientific">Mola mola</name>
    <name type="common">Ocean sunfish</name>
    <name type="synonym">Tetraodon mola</name>
    <dbReference type="NCBI Taxonomy" id="94237"/>
    <lineage>
        <taxon>Eukaryota</taxon>
        <taxon>Metazoa</taxon>
        <taxon>Chordata</taxon>
        <taxon>Craniata</taxon>
        <taxon>Vertebrata</taxon>
        <taxon>Euteleostomi</taxon>
        <taxon>Actinopterygii</taxon>
        <taxon>Neopterygii</taxon>
        <taxon>Teleostei</taxon>
        <taxon>Neoteleostei</taxon>
        <taxon>Acanthomorphata</taxon>
        <taxon>Eupercaria</taxon>
        <taxon>Tetraodontiformes</taxon>
        <taxon>Molidae</taxon>
        <taxon>Mola</taxon>
    </lineage>
</organism>
<dbReference type="SMART" id="SM00832">
    <property type="entry name" value="C8"/>
    <property type="match status" value="1"/>
</dbReference>
<evidence type="ECO:0000313" key="6">
    <source>
        <dbReference type="Ensembl" id="ENSMMOP00000021180.1"/>
    </source>
</evidence>
<evidence type="ECO:0000256" key="3">
    <source>
        <dbReference type="ARBA" id="ARBA00023136"/>
    </source>
</evidence>
<dbReference type="Pfam" id="PF00094">
    <property type="entry name" value="VWD"/>
    <property type="match status" value="3"/>
</dbReference>
<keyword evidence="7" id="KW-1185">Reference proteome</keyword>
<dbReference type="InterPro" id="IPR002919">
    <property type="entry name" value="TIL_dom"/>
</dbReference>
<feature type="domain" description="VWFD" evidence="5">
    <location>
        <begin position="367"/>
        <end position="457"/>
    </location>
</feature>
<dbReference type="InterPro" id="IPR014853">
    <property type="entry name" value="VWF/SSPO/ZAN-like_Cys-rich_dom"/>
</dbReference>
<protein>
    <recommendedName>
        <fullName evidence="5">VWFD domain-containing protein</fullName>
    </recommendedName>
</protein>
<dbReference type="InterPro" id="IPR036084">
    <property type="entry name" value="Ser_inhib-like_sf"/>
</dbReference>
<evidence type="ECO:0000256" key="1">
    <source>
        <dbReference type="ARBA" id="ARBA00004370"/>
    </source>
</evidence>
<reference evidence="6" key="1">
    <citation type="submission" date="2025-08" db="UniProtKB">
        <authorList>
            <consortium name="Ensembl"/>
        </authorList>
    </citation>
    <scope>IDENTIFICATION</scope>
</reference>
<evidence type="ECO:0000259" key="5">
    <source>
        <dbReference type="PROSITE" id="PS51233"/>
    </source>
</evidence>
<dbReference type="AlphaFoldDB" id="A0A3Q3WZY4"/>
<keyword evidence="4" id="KW-1015">Disulfide bond</keyword>
<proteinExistence type="predicted"/>
<dbReference type="Gene3D" id="2.10.25.10">
    <property type="entry name" value="Laminin"/>
    <property type="match status" value="1"/>
</dbReference>
<accession>A0A3Q3WZY4</accession>
<reference evidence="6" key="2">
    <citation type="submission" date="2025-09" db="UniProtKB">
        <authorList>
            <consortium name="Ensembl"/>
        </authorList>
    </citation>
    <scope>IDENTIFICATION</scope>
</reference>
<dbReference type="SUPFAM" id="SSF57567">
    <property type="entry name" value="Serine protease inhibitors"/>
    <property type="match status" value="1"/>
</dbReference>
<dbReference type="Proteomes" id="UP000261620">
    <property type="component" value="Unplaced"/>
</dbReference>
<dbReference type="PANTHER" id="PTHR46160">
    <property type="entry name" value="ALPHA-TECTORIN-RELATED"/>
    <property type="match status" value="1"/>
</dbReference>
<evidence type="ECO:0000313" key="7">
    <source>
        <dbReference type="Proteomes" id="UP000261620"/>
    </source>
</evidence>
<dbReference type="InterPro" id="IPR052749">
    <property type="entry name" value="Alpha-tectorin"/>
</dbReference>
<dbReference type="InterPro" id="IPR001846">
    <property type="entry name" value="VWF_type-D"/>
</dbReference>
<dbReference type="Pfam" id="PF01826">
    <property type="entry name" value="TIL"/>
    <property type="match status" value="1"/>
</dbReference>
<keyword evidence="3" id="KW-0472">Membrane</keyword>
<sequence>MGDSFWGDSTCAQKCTCTSLGLQCQNQPCSFSQICQPSDFQFSCQTVQRGTCTITGDPHYYTFDNRVFHSQGTCTYAALVFLGHDWSKCMSIMKPLTTPFFLNNNAVQVYQSGFSVIVSTNFGLEVSYDTNHLVRIRVPYTYHNATCGLCGNFNGIRQDDFRTPQGEIVSSDVVFTNSWRASGEDEPGCEPECEGLECPACTEDQTDLYSNNDHCGILQNSSGPFATCHQRFPPQPFVESCVFDLCVAGGYQPILCEALNTYASQCQQNGIQLPSWRSEGFCEISCPTNSHFESQGTGCPATCVNPNAPQNCPLPDQESCICNSSYILSAGVCVPHAECGCSFEGQYYRSGETVILDEDCGRHCRCSYGSMSCTPHGCSPGSYHTFDGVTYQYPGACRLTLAKVMGSSRNPHFMVTAEKVPRGQQGFARLLNFEAEGVHVSIEMASSSRVQVSDFHF</sequence>
<dbReference type="Ensembl" id="ENSMMOT00000021536.1">
    <property type="protein sequence ID" value="ENSMMOP00000021180.1"/>
    <property type="gene ID" value="ENSMMOG00000016112.1"/>
</dbReference>
<dbReference type="PANTHER" id="PTHR46160:SF9">
    <property type="entry name" value="PROTEIN PRY2-RELATED"/>
    <property type="match status" value="1"/>
</dbReference>
<evidence type="ECO:0000256" key="4">
    <source>
        <dbReference type="ARBA" id="ARBA00023157"/>
    </source>
</evidence>
<dbReference type="PROSITE" id="PS51233">
    <property type="entry name" value="VWFD"/>
    <property type="match status" value="2"/>
</dbReference>
<dbReference type="GO" id="GO:0016020">
    <property type="term" value="C:membrane"/>
    <property type="evidence" value="ECO:0007669"/>
    <property type="project" value="UniProtKB-SubCell"/>
</dbReference>
<dbReference type="STRING" id="94237.ENSMMOP00000021180"/>
<dbReference type="CDD" id="cd19941">
    <property type="entry name" value="TIL"/>
    <property type="match status" value="1"/>
</dbReference>
<feature type="domain" description="VWFD" evidence="5">
    <location>
        <begin position="1"/>
        <end position="190"/>
    </location>
</feature>
<dbReference type="OMA" id="RENEECE"/>
<dbReference type="Pfam" id="PF08742">
    <property type="entry name" value="C8"/>
    <property type="match status" value="1"/>
</dbReference>